<keyword evidence="8" id="KW-1185">Reference proteome</keyword>
<dbReference type="Pfam" id="PF02388">
    <property type="entry name" value="FemAB"/>
    <property type="match status" value="1"/>
</dbReference>
<dbReference type="InterPro" id="IPR016181">
    <property type="entry name" value="Acyl_CoA_acyltransferase"/>
</dbReference>
<dbReference type="Gene3D" id="3.40.630.30">
    <property type="match status" value="1"/>
</dbReference>
<evidence type="ECO:0000256" key="2">
    <source>
        <dbReference type="ARBA" id="ARBA00022679"/>
    </source>
</evidence>
<evidence type="ECO:0000256" key="3">
    <source>
        <dbReference type="ARBA" id="ARBA00022960"/>
    </source>
</evidence>
<organism evidence="7 8">
    <name type="scientific">Flagellimonas profundi</name>
    <dbReference type="NCBI Taxonomy" id="2915620"/>
    <lineage>
        <taxon>Bacteria</taxon>
        <taxon>Pseudomonadati</taxon>
        <taxon>Bacteroidota</taxon>
        <taxon>Flavobacteriia</taxon>
        <taxon>Flavobacteriales</taxon>
        <taxon>Flavobacteriaceae</taxon>
        <taxon>Flagellimonas</taxon>
    </lineage>
</organism>
<gene>
    <name evidence="7" type="ORF">J0654_02590</name>
</gene>
<dbReference type="PANTHER" id="PTHR36174">
    <property type="entry name" value="LIPID II:GLYCINE GLYCYLTRANSFERASE"/>
    <property type="match status" value="1"/>
</dbReference>
<evidence type="ECO:0000256" key="1">
    <source>
        <dbReference type="ARBA" id="ARBA00009943"/>
    </source>
</evidence>
<evidence type="ECO:0000256" key="6">
    <source>
        <dbReference type="ARBA" id="ARBA00023316"/>
    </source>
</evidence>
<dbReference type="Proteomes" id="UP000664807">
    <property type="component" value="Unassembled WGS sequence"/>
</dbReference>
<dbReference type="PANTHER" id="PTHR36174:SF1">
    <property type="entry name" value="LIPID II:GLYCINE GLYCYLTRANSFERASE"/>
    <property type="match status" value="1"/>
</dbReference>
<name>A0ABS3FCS1_9FLAO</name>
<keyword evidence="5" id="KW-0012">Acyltransferase</keyword>
<keyword evidence="2" id="KW-0808">Transferase</keyword>
<accession>A0ABS3FCS1</accession>
<dbReference type="InterPro" id="IPR003447">
    <property type="entry name" value="FEMABX"/>
</dbReference>
<comment type="caution">
    <text evidence="7">The sequence shown here is derived from an EMBL/GenBank/DDBJ whole genome shotgun (WGS) entry which is preliminary data.</text>
</comment>
<dbReference type="SUPFAM" id="SSF55729">
    <property type="entry name" value="Acyl-CoA N-acyltransferases (Nat)"/>
    <property type="match status" value="1"/>
</dbReference>
<comment type="similarity">
    <text evidence="1">Belongs to the FemABX family.</text>
</comment>
<evidence type="ECO:0000313" key="8">
    <source>
        <dbReference type="Proteomes" id="UP000664807"/>
    </source>
</evidence>
<keyword evidence="4" id="KW-0573">Peptidoglycan synthesis</keyword>
<keyword evidence="3" id="KW-0133">Cell shape</keyword>
<evidence type="ECO:0000313" key="7">
    <source>
        <dbReference type="EMBL" id="MBO0340510.1"/>
    </source>
</evidence>
<proteinExistence type="inferred from homology"/>
<sequence>MIEVIEEKKYWDDFISSFDESDLYHTFDYHMIAKEDGKPILLKYTHNNVSIGLPLLIRNIPNTSFDDATSVYGYPGPLCKNISNNFDSAHFKSELLQYFSSNNIVSVFSRLNPFIPIQHRILESIGEINNKGQVVSIDLKKPIDQQRQEFGKRLKGQLNKARRHCRVIKAENDQELQEFIDIYHENMDRVNAKPMYYFDEEYFRVIAKSNSFHTETLLAVHNETREVMGASMFIYKNSIVHYHLSGTKTEYLPLMPTKLLIDEMRIKASKMGLSHFNLGGGLSSANDSLLHFKSSFSKDMSDFYVWKLIVNPEIYNKLTQEFHTQQNSDFFPLYRCSQPLAINTK</sequence>
<keyword evidence="6" id="KW-0961">Cell wall biogenesis/degradation</keyword>
<dbReference type="InterPro" id="IPR050644">
    <property type="entry name" value="PG_Glycine_Bridge_Synth"/>
</dbReference>
<dbReference type="RefSeq" id="WP_207026207.1">
    <property type="nucleotide sequence ID" value="NZ_JAFLNM010000001.1"/>
</dbReference>
<dbReference type="EMBL" id="JAFLNM010000001">
    <property type="protein sequence ID" value="MBO0340510.1"/>
    <property type="molecule type" value="Genomic_DNA"/>
</dbReference>
<protein>
    <submittedName>
        <fullName evidence="7">Peptidoglycan bridge formation glycyltransferase FemA/FemB family protein</fullName>
    </submittedName>
</protein>
<evidence type="ECO:0000256" key="4">
    <source>
        <dbReference type="ARBA" id="ARBA00022984"/>
    </source>
</evidence>
<evidence type="ECO:0000256" key="5">
    <source>
        <dbReference type="ARBA" id="ARBA00023315"/>
    </source>
</evidence>
<reference evidence="7 8" key="1">
    <citation type="submission" date="2021-03" db="EMBL/GenBank/DDBJ databases">
        <title>Muricauda lutimaris sp. nov. and Muricauda ruestringensis sp. nov, two marine members of the Flavobacteriaceae isolated from deep sea sediments of Western Pacific.</title>
        <authorList>
            <person name="Zhao S."/>
            <person name="Liu R."/>
        </authorList>
    </citation>
    <scope>NUCLEOTIDE SEQUENCE [LARGE SCALE GENOMIC DNA]</scope>
    <source>
        <strain evidence="7 8">BC31-3-A3</strain>
    </source>
</reference>